<dbReference type="RefSeq" id="WP_255919942.1">
    <property type="nucleotide sequence ID" value="NZ_JANFNG010000006.1"/>
</dbReference>
<dbReference type="PANTHER" id="PTHR42982:SF8">
    <property type="entry name" value="SEC-INDEPENDENT PROTEIN TRANSLOCASE PROTEIN TATA"/>
    <property type="match status" value="1"/>
</dbReference>
<protein>
    <recommendedName>
        <fullName evidence="9">Sec-independent protein translocase protein TatA</fullName>
    </recommendedName>
</protein>
<keyword evidence="3 9" id="KW-1003">Cell membrane</keyword>
<comment type="caution">
    <text evidence="11">The sequence shown here is derived from an EMBL/GenBank/DDBJ whole genome shotgun (WGS) entry which is preliminary data.</text>
</comment>
<keyword evidence="2 9" id="KW-0813">Transport</keyword>
<name>A0ABT1PTN0_9ACTN</name>
<feature type="transmembrane region" description="Helical" evidence="9">
    <location>
        <begin position="6"/>
        <end position="23"/>
    </location>
</feature>
<comment type="similarity">
    <text evidence="9">Belongs to the TatA/E family.</text>
</comment>
<dbReference type="HAMAP" id="MF_00236">
    <property type="entry name" value="TatA_E"/>
    <property type="match status" value="1"/>
</dbReference>
<keyword evidence="8 9" id="KW-0472">Membrane</keyword>
<comment type="function">
    <text evidence="9">Part of the twin-arginine translocation (Tat) system that transports large folded proteins containing a characteristic twin-arginine motif in their signal peptide across membranes. TatA could form the protein-conducting channel of the Tat system.</text>
</comment>
<accession>A0ABT1PTN0</accession>
<dbReference type="PANTHER" id="PTHR42982">
    <property type="entry name" value="SEC-INDEPENDENT PROTEIN TRANSLOCASE PROTEIN TATA"/>
    <property type="match status" value="1"/>
</dbReference>
<evidence type="ECO:0000256" key="10">
    <source>
        <dbReference type="SAM" id="MobiDB-lite"/>
    </source>
</evidence>
<dbReference type="Pfam" id="PF02416">
    <property type="entry name" value="TatA_B_E"/>
    <property type="match status" value="1"/>
</dbReference>
<feature type="region of interest" description="Disordered" evidence="10">
    <location>
        <begin position="46"/>
        <end position="94"/>
    </location>
</feature>
<dbReference type="Gene3D" id="1.20.5.3310">
    <property type="match status" value="1"/>
</dbReference>
<keyword evidence="7 9" id="KW-0811">Translocation</keyword>
<evidence type="ECO:0000256" key="5">
    <source>
        <dbReference type="ARBA" id="ARBA00022927"/>
    </source>
</evidence>
<keyword evidence="6 9" id="KW-1133">Transmembrane helix</keyword>
<evidence type="ECO:0000313" key="12">
    <source>
        <dbReference type="Proteomes" id="UP001057702"/>
    </source>
</evidence>
<keyword evidence="5 9" id="KW-0653">Protein transport</keyword>
<sequence length="94" mass="10170">MFRNGLEPWHVILVVVVCLLLFGSKKLPDAARGLGKSLRILKAETRALREDGNEGTDEASDSAPPARETGPREALEPADREPEPAAAPGERRQA</sequence>
<gene>
    <name evidence="9 11" type="primary">tatA</name>
    <name evidence="11" type="ORF">NGB36_10570</name>
</gene>
<evidence type="ECO:0000256" key="3">
    <source>
        <dbReference type="ARBA" id="ARBA00022475"/>
    </source>
</evidence>
<evidence type="ECO:0000256" key="1">
    <source>
        <dbReference type="ARBA" id="ARBA00004162"/>
    </source>
</evidence>
<dbReference type="Proteomes" id="UP001057702">
    <property type="component" value="Unassembled WGS sequence"/>
</dbReference>
<evidence type="ECO:0000256" key="9">
    <source>
        <dbReference type="HAMAP-Rule" id="MF_00236"/>
    </source>
</evidence>
<comment type="subcellular location">
    <subcellularLocation>
        <location evidence="1 9">Cell membrane</location>
        <topology evidence="1 9">Single-pass membrane protein</topology>
    </subcellularLocation>
</comment>
<evidence type="ECO:0000256" key="7">
    <source>
        <dbReference type="ARBA" id="ARBA00023010"/>
    </source>
</evidence>
<evidence type="ECO:0000256" key="6">
    <source>
        <dbReference type="ARBA" id="ARBA00022989"/>
    </source>
</evidence>
<proteinExistence type="inferred from homology"/>
<feature type="compositionally biased region" description="Basic and acidic residues" evidence="10">
    <location>
        <begin position="69"/>
        <end position="94"/>
    </location>
</feature>
<dbReference type="InterPro" id="IPR006312">
    <property type="entry name" value="TatA/E"/>
</dbReference>
<comment type="subunit">
    <text evidence="9">The Tat system comprises two distinct complexes: a TatABC complex, containing multiple copies of TatA, TatB and TatC subunits, and a separate TatA complex, containing only TatA subunits. Substrates initially bind to the TatABC complex, which probably triggers association of the separate TatA complex to form the active translocon.</text>
</comment>
<evidence type="ECO:0000256" key="4">
    <source>
        <dbReference type="ARBA" id="ARBA00022692"/>
    </source>
</evidence>
<evidence type="ECO:0000256" key="8">
    <source>
        <dbReference type="ARBA" id="ARBA00023136"/>
    </source>
</evidence>
<keyword evidence="4 9" id="KW-0812">Transmembrane</keyword>
<dbReference type="NCBIfam" id="NF001854">
    <property type="entry name" value="PRK00575.1"/>
    <property type="match status" value="1"/>
</dbReference>
<dbReference type="InterPro" id="IPR003369">
    <property type="entry name" value="TatA/B/E"/>
</dbReference>
<evidence type="ECO:0000313" key="11">
    <source>
        <dbReference type="EMBL" id="MCQ4081031.1"/>
    </source>
</evidence>
<dbReference type="EMBL" id="JANFNG010000006">
    <property type="protein sequence ID" value="MCQ4081031.1"/>
    <property type="molecule type" value="Genomic_DNA"/>
</dbReference>
<keyword evidence="12" id="KW-1185">Reference proteome</keyword>
<reference evidence="11" key="1">
    <citation type="submission" date="2022-06" db="EMBL/GenBank/DDBJ databases">
        <title>Draft genome sequence of Streptomyces sp. RB6PN25 isolated from peat swamp forest in Thailand.</title>
        <authorList>
            <person name="Duangmal K."/>
            <person name="Klaysubun C."/>
        </authorList>
    </citation>
    <scope>NUCLEOTIDE SEQUENCE</scope>
    <source>
        <strain evidence="11">RB6PN25</strain>
    </source>
</reference>
<organism evidence="11 12">
    <name type="scientific">Streptomyces humicola</name>
    <dbReference type="NCBI Taxonomy" id="2953240"/>
    <lineage>
        <taxon>Bacteria</taxon>
        <taxon>Bacillati</taxon>
        <taxon>Actinomycetota</taxon>
        <taxon>Actinomycetes</taxon>
        <taxon>Kitasatosporales</taxon>
        <taxon>Streptomycetaceae</taxon>
        <taxon>Streptomyces</taxon>
    </lineage>
</organism>
<evidence type="ECO:0000256" key="2">
    <source>
        <dbReference type="ARBA" id="ARBA00022448"/>
    </source>
</evidence>